<reference evidence="2" key="1">
    <citation type="journal article" date="2021" name="Proc. Natl. Acad. Sci. U.S.A.">
        <title>A Catalog of Tens of Thousands of Viruses from Human Metagenomes Reveals Hidden Associations with Chronic Diseases.</title>
        <authorList>
            <person name="Tisza M.J."/>
            <person name="Buck C.B."/>
        </authorList>
    </citation>
    <scope>NUCLEOTIDE SEQUENCE</scope>
    <source>
        <strain evidence="2">CtPSW2</strain>
    </source>
</reference>
<organism evidence="2">
    <name type="scientific">Myoviridae sp. ctPSW2</name>
    <dbReference type="NCBI Taxonomy" id="2826648"/>
    <lineage>
        <taxon>Viruses</taxon>
        <taxon>Duplodnaviria</taxon>
        <taxon>Heunggongvirae</taxon>
        <taxon>Uroviricota</taxon>
        <taxon>Caudoviricetes</taxon>
    </lineage>
</organism>
<name>A0A8S5MNA5_9CAUD</name>
<sequence length="102" mass="11474">MKTVISFCIVIILTSALLMNGLLKANRTIKAKEQEIKTQAETIKQKEAALKLYHQRSRTLQEQLDRLTAEAAGQNEQIQTAIQKNNDWANQAVPEDLAKAIK</sequence>
<evidence type="ECO:0000313" key="2">
    <source>
        <dbReference type="EMBL" id="DAD83692.1"/>
    </source>
</evidence>
<feature type="coiled-coil region" evidence="1">
    <location>
        <begin position="22"/>
        <end position="84"/>
    </location>
</feature>
<proteinExistence type="predicted"/>
<keyword evidence="1" id="KW-0175">Coiled coil</keyword>
<evidence type="ECO:0000256" key="1">
    <source>
        <dbReference type="SAM" id="Coils"/>
    </source>
</evidence>
<accession>A0A8S5MNA5</accession>
<protein>
    <submittedName>
        <fullName evidence="2">Uncharacterized protein</fullName>
    </submittedName>
</protein>
<dbReference type="EMBL" id="BK014940">
    <property type="protein sequence ID" value="DAD83692.1"/>
    <property type="molecule type" value="Genomic_DNA"/>
</dbReference>